<feature type="compositionally biased region" description="Basic and acidic residues" evidence="3">
    <location>
        <begin position="293"/>
        <end position="304"/>
    </location>
</feature>
<evidence type="ECO:0000313" key="5">
    <source>
        <dbReference type="EMBL" id="POY71109.1"/>
    </source>
</evidence>
<reference evidence="5 6" key="1">
    <citation type="journal article" date="2018" name="Front. Microbiol.">
        <title>Prospects for Fungal Bioremediation of Acidic Radioactive Waste Sites: Characterization and Genome Sequence of Rhodotorula taiwanensis MD1149.</title>
        <authorList>
            <person name="Tkavc R."/>
            <person name="Matrosova V.Y."/>
            <person name="Grichenko O.E."/>
            <person name="Gostincar C."/>
            <person name="Volpe R.P."/>
            <person name="Klimenkova P."/>
            <person name="Gaidamakova E.K."/>
            <person name="Zhou C.E."/>
            <person name="Stewart B.J."/>
            <person name="Lyman M.G."/>
            <person name="Malfatti S.A."/>
            <person name="Rubinfeld B."/>
            <person name="Courtot M."/>
            <person name="Singh J."/>
            <person name="Dalgard C.L."/>
            <person name="Hamilton T."/>
            <person name="Frey K.G."/>
            <person name="Gunde-Cimerman N."/>
            <person name="Dugan L."/>
            <person name="Daly M.J."/>
        </authorList>
    </citation>
    <scope>NUCLEOTIDE SEQUENCE [LARGE SCALE GENOMIC DNA]</scope>
    <source>
        <strain evidence="5 6">MD1149</strain>
    </source>
</reference>
<dbReference type="GO" id="GO:0005524">
    <property type="term" value="F:ATP binding"/>
    <property type="evidence" value="ECO:0007669"/>
    <property type="project" value="UniProtKB-KW"/>
</dbReference>
<keyword evidence="1" id="KW-0547">Nucleotide-binding</keyword>
<dbReference type="Gene3D" id="3.40.50.300">
    <property type="entry name" value="P-loop containing nucleotide triphosphate hydrolases"/>
    <property type="match status" value="1"/>
</dbReference>
<dbReference type="InterPro" id="IPR003593">
    <property type="entry name" value="AAA+_ATPase"/>
</dbReference>
<keyword evidence="6" id="KW-1185">Reference proteome</keyword>
<dbReference type="Proteomes" id="UP000237144">
    <property type="component" value="Unassembled WGS sequence"/>
</dbReference>
<feature type="region of interest" description="Disordered" evidence="3">
    <location>
        <begin position="270"/>
        <end position="304"/>
    </location>
</feature>
<proteinExistence type="predicted"/>
<dbReference type="OrthoDB" id="6512918at2759"/>
<dbReference type="STRING" id="741276.A0A2S5B2V5"/>
<dbReference type="SUPFAM" id="SSF52540">
    <property type="entry name" value="P-loop containing nucleoside triphosphate hydrolases"/>
    <property type="match status" value="1"/>
</dbReference>
<dbReference type="EMBL" id="PJQD01000086">
    <property type="protein sequence ID" value="POY71109.1"/>
    <property type="molecule type" value="Genomic_DNA"/>
</dbReference>
<protein>
    <recommendedName>
        <fullName evidence="4">ABC transporter domain-containing protein</fullName>
    </recommendedName>
</protein>
<dbReference type="PROSITE" id="PS50893">
    <property type="entry name" value="ABC_TRANSPORTER_2"/>
    <property type="match status" value="1"/>
</dbReference>
<dbReference type="PANTHER" id="PTHR43158:SF2">
    <property type="entry name" value="SKFA PEPTIDE EXPORT ATP-BINDING PROTEIN SKFE"/>
    <property type="match status" value="1"/>
</dbReference>
<comment type="caution">
    <text evidence="5">The sequence shown here is derived from an EMBL/GenBank/DDBJ whole genome shotgun (WGS) entry which is preliminary data.</text>
</comment>
<dbReference type="SMART" id="SM00382">
    <property type="entry name" value="AAA"/>
    <property type="match status" value="1"/>
</dbReference>
<dbReference type="InterPro" id="IPR027417">
    <property type="entry name" value="P-loop_NTPase"/>
</dbReference>
<evidence type="ECO:0000259" key="4">
    <source>
        <dbReference type="PROSITE" id="PS50893"/>
    </source>
</evidence>
<gene>
    <name evidence="5" type="ORF">BMF94_5866</name>
</gene>
<evidence type="ECO:0000256" key="2">
    <source>
        <dbReference type="ARBA" id="ARBA00022840"/>
    </source>
</evidence>
<feature type="domain" description="ABC transporter" evidence="4">
    <location>
        <begin position="8"/>
        <end position="235"/>
    </location>
</feature>
<name>A0A2S5B2V5_9BASI</name>
<dbReference type="Pfam" id="PF00005">
    <property type="entry name" value="ABC_tran"/>
    <property type="match status" value="1"/>
</dbReference>
<dbReference type="InterPro" id="IPR003439">
    <property type="entry name" value="ABC_transporter-like_ATP-bd"/>
</dbReference>
<accession>A0A2S5B2V5</accession>
<keyword evidence="2" id="KW-0067">ATP-binding</keyword>
<organism evidence="5 6">
    <name type="scientific">Rhodotorula taiwanensis</name>
    <dbReference type="NCBI Taxonomy" id="741276"/>
    <lineage>
        <taxon>Eukaryota</taxon>
        <taxon>Fungi</taxon>
        <taxon>Dikarya</taxon>
        <taxon>Basidiomycota</taxon>
        <taxon>Pucciniomycotina</taxon>
        <taxon>Microbotryomycetes</taxon>
        <taxon>Sporidiobolales</taxon>
        <taxon>Sporidiobolaceae</taxon>
        <taxon>Rhodotorula</taxon>
    </lineage>
</organism>
<evidence type="ECO:0000313" key="6">
    <source>
        <dbReference type="Proteomes" id="UP000237144"/>
    </source>
</evidence>
<sequence length="304" mass="34147">MADLAIGVNELDFAYAQLNGVEPRAVLEKVTLNLPKGSRCLLVGSNGAGKSTLLQILAGKRLTRSNAQVLGQNVFFQTPPGVTYLGTEWAANPVVRSDLEVSHFLDSIGGYRYKERRDRLLDILDVDLSWHMHEVSDGERRRVQIVSGLMAPWDVLLLDEVTVDLDVLVRSRLLDFLVQETRERNATILYATHIFDGLDSFPTHLCHLQLGTTIAPSPLEWPLNLEQAGAREAVPEEVRARMDDPNRTGSKLLEVALHWLVEDKQKRIEKEVREGGKQKRGARGQGETTNSEDFYKKYDYSAGR</sequence>
<evidence type="ECO:0000256" key="1">
    <source>
        <dbReference type="ARBA" id="ARBA00022741"/>
    </source>
</evidence>
<dbReference type="GO" id="GO:0016887">
    <property type="term" value="F:ATP hydrolysis activity"/>
    <property type="evidence" value="ECO:0007669"/>
    <property type="project" value="InterPro"/>
</dbReference>
<dbReference type="CDD" id="cd00267">
    <property type="entry name" value="ABC_ATPase"/>
    <property type="match status" value="1"/>
</dbReference>
<dbReference type="PANTHER" id="PTHR43158">
    <property type="entry name" value="SKFA PEPTIDE EXPORT ATP-BINDING PROTEIN SKFE"/>
    <property type="match status" value="1"/>
</dbReference>
<evidence type="ECO:0000256" key="3">
    <source>
        <dbReference type="SAM" id="MobiDB-lite"/>
    </source>
</evidence>
<dbReference type="AlphaFoldDB" id="A0A2S5B2V5"/>